<accession>A0ABN2TC91</accession>
<dbReference type="EMBL" id="BAAANO010000009">
    <property type="protein sequence ID" value="GAA2003192.1"/>
    <property type="molecule type" value="Genomic_DNA"/>
</dbReference>
<evidence type="ECO:0000313" key="2">
    <source>
        <dbReference type="EMBL" id="GAA2003192.1"/>
    </source>
</evidence>
<feature type="transmembrane region" description="Helical" evidence="1">
    <location>
        <begin position="221"/>
        <end position="241"/>
    </location>
</feature>
<name>A0ABN2TC91_9MICO</name>
<evidence type="ECO:0000256" key="1">
    <source>
        <dbReference type="SAM" id="Phobius"/>
    </source>
</evidence>
<dbReference type="RefSeq" id="WP_344307582.1">
    <property type="nucleotide sequence ID" value="NZ_BAAANO010000009.1"/>
</dbReference>
<sequence length="242" mass="23729">MTAFLTTALPTAVLVGSAVLALGCAFLGLYTEGGDAAGDGGESPSVAERLRGLLPLLLVLLAVVDRVAGVLGLPGFVWSAMLVLAAFLSVPRWVPGAAPAPTAEAPPGTESSLASETVPVRGSRLLALHRAAALLLLALALLGGAPGGVVETGHHGAETGTGASVSSPTAVETAPWPAAIGTGLVRDGGTASEPIVLLGAVLAVFAGASAVVLVRHVRRRGAVLPACESGALGLTAIIAVLV</sequence>
<keyword evidence="1" id="KW-0472">Membrane</keyword>
<proteinExistence type="predicted"/>
<reference evidence="2 3" key="1">
    <citation type="journal article" date="2019" name="Int. J. Syst. Evol. Microbiol.">
        <title>The Global Catalogue of Microorganisms (GCM) 10K type strain sequencing project: providing services to taxonomists for standard genome sequencing and annotation.</title>
        <authorList>
            <consortium name="The Broad Institute Genomics Platform"/>
            <consortium name="The Broad Institute Genome Sequencing Center for Infectious Disease"/>
            <person name="Wu L."/>
            <person name="Ma J."/>
        </authorList>
    </citation>
    <scope>NUCLEOTIDE SEQUENCE [LARGE SCALE GENOMIC DNA]</scope>
    <source>
        <strain evidence="2 3">JCM 14546</strain>
    </source>
</reference>
<comment type="caution">
    <text evidence="2">The sequence shown here is derived from an EMBL/GenBank/DDBJ whole genome shotgun (WGS) entry which is preliminary data.</text>
</comment>
<feature type="transmembrane region" description="Helical" evidence="1">
    <location>
        <begin position="67"/>
        <end position="88"/>
    </location>
</feature>
<evidence type="ECO:0000313" key="3">
    <source>
        <dbReference type="Proteomes" id="UP001500755"/>
    </source>
</evidence>
<feature type="transmembrane region" description="Helical" evidence="1">
    <location>
        <begin position="195"/>
        <end position="214"/>
    </location>
</feature>
<organism evidence="2 3">
    <name type="scientific">Brevibacterium samyangense</name>
    <dbReference type="NCBI Taxonomy" id="366888"/>
    <lineage>
        <taxon>Bacteria</taxon>
        <taxon>Bacillati</taxon>
        <taxon>Actinomycetota</taxon>
        <taxon>Actinomycetes</taxon>
        <taxon>Micrococcales</taxon>
        <taxon>Brevibacteriaceae</taxon>
        <taxon>Brevibacterium</taxon>
    </lineage>
</organism>
<gene>
    <name evidence="2" type="ORF">GCM10009755_10180</name>
</gene>
<protein>
    <submittedName>
        <fullName evidence="2">Uncharacterized protein</fullName>
    </submittedName>
</protein>
<keyword evidence="3" id="KW-1185">Reference proteome</keyword>
<feature type="transmembrane region" description="Helical" evidence="1">
    <location>
        <begin position="131"/>
        <end position="150"/>
    </location>
</feature>
<dbReference type="Proteomes" id="UP001500755">
    <property type="component" value="Unassembled WGS sequence"/>
</dbReference>
<keyword evidence="1" id="KW-1133">Transmembrane helix</keyword>
<keyword evidence="1" id="KW-0812">Transmembrane</keyword>